<feature type="repeat" description="TPR" evidence="3">
    <location>
        <begin position="436"/>
        <end position="469"/>
    </location>
</feature>
<name>A0ABT8F1U4_9BACT</name>
<dbReference type="InterPro" id="IPR011990">
    <property type="entry name" value="TPR-like_helical_dom_sf"/>
</dbReference>
<dbReference type="PROSITE" id="PS50005">
    <property type="entry name" value="TPR"/>
    <property type="match status" value="1"/>
</dbReference>
<dbReference type="PANTHER" id="PTHR44858:SF1">
    <property type="entry name" value="UDP-N-ACETYLGLUCOSAMINE--PEPTIDE N-ACETYLGLUCOSAMINYLTRANSFERASE SPINDLY-RELATED"/>
    <property type="match status" value="1"/>
</dbReference>
<protein>
    <submittedName>
        <fullName evidence="4">Tetratricopeptide repeat protein</fullName>
    </submittedName>
</protein>
<gene>
    <name evidence="4" type="ORF">QWY31_02815</name>
</gene>
<evidence type="ECO:0000256" key="3">
    <source>
        <dbReference type="PROSITE-ProRule" id="PRU00339"/>
    </source>
</evidence>
<dbReference type="RefSeq" id="WP_320002938.1">
    <property type="nucleotide sequence ID" value="NZ_JAUHJS010000001.1"/>
</dbReference>
<dbReference type="Pfam" id="PF07719">
    <property type="entry name" value="TPR_2"/>
    <property type="match status" value="1"/>
</dbReference>
<proteinExistence type="predicted"/>
<dbReference type="InterPro" id="IPR019734">
    <property type="entry name" value="TPR_rpt"/>
</dbReference>
<evidence type="ECO:0000256" key="2">
    <source>
        <dbReference type="ARBA" id="ARBA00022803"/>
    </source>
</evidence>
<dbReference type="EMBL" id="JAUHJS010000001">
    <property type="protein sequence ID" value="MDN4164413.1"/>
    <property type="molecule type" value="Genomic_DNA"/>
</dbReference>
<comment type="caution">
    <text evidence="4">The sequence shown here is derived from an EMBL/GenBank/DDBJ whole genome shotgun (WGS) entry which is preliminary data.</text>
</comment>
<dbReference type="PROSITE" id="PS50293">
    <property type="entry name" value="TPR_REGION"/>
    <property type="match status" value="1"/>
</dbReference>
<dbReference type="Proteomes" id="UP001168552">
    <property type="component" value="Unassembled WGS sequence"/>
</dbReference>
<dbReference type="Gene3D" id="1.25.40.10">
    <property type="entry name" value="Tetratricopeptide repeat domain"/>
    <property type="match status" value="2"/>
</dbReference>
<organism evidence="4 5">
    <name type="scientific">Shiella aurantiaca</name>
    <dbReference type="NCBI Taxonomy" id="3058365"/>
    <lineage>
        <taxon>Bacteria</taxon>
        <taxon>Pseudomonadati</taxon>
        <taxon>Bacteroidota</taxon>
        <taxon>Cytophagia</taxon>
        <taxon>Cytophagales</taxon>
        <taxon>Shiellaceae</taxon>
        <taxon>Shiella</taxon>
    </lineage>
</organism>
<keyword evidence="2 3" id="KW-0802">TPR repeat</keyword>
<dbReference type="InterPro" id="IPR013105">
    <property type="entry name" value="TPR_2"/>
</dbReference>
<dbReference type="Gene3D" id="3.30.1330.60">
    <property type="entry name" value="OmpA-like domain"/>
    <property type="match status" value="1"/>
</dbReference>
<dbReference type="SUPFAM" id="SSF48452">
    <property type="entry name" value="TPR-like"/>
    <property type="match status" value="1"/>
</dbReference>
<sequence length="594" mass="64855">MKKLAYAIVLIGTITFSGCALQKMIKTGKNQQVTAVPSPLELHGDSVKFDITAVLPVKTLKKGKVYTITPTYEYGEQVQELDGVVFEADKFPNAATEQPQMTKKQSFKYEPAMASGDLMIKAVASDPRNGKSKESEKVKLTDGIITTSTMVKEVYYAAYADHGYNNKEELVPTNVEFFFEQGRSVLRTSEKSSDRGKSFTAFVADKNVTRTVTITGTHSPEGTERINSGLSEDRATAIETYYRQMMKKYDYKGLADSIKFILKPVVEDWSGFKAALNEYTNISAADKDAMLQIVNGSGSFEEKEKQLQKFSSYKSIFKDIYPKLRTAKTEILSVKDKKSDAEISVLAKQIAESKVSSDTLSVEELLYSATLTPSLKEKEAIYTAATKKDQSAAAHNNLGAVYIEMAMEAESDEDMKKYVDMAVAQLELSVKIKETAEAATNLGVAYLMQGNAAKAAASLQKAISLNPASEVSRGLNGVLGAIQIRMAQYGPAVSSLSKAEESADNLFNKGLAQLLSKDFQNARTSFIEATEKDAKYAAGFYGAAIASARLKDENSVVSNLSKAVAIDPSLKEKALNDLEFANFSGSEAFRNALK</sequence>
<reference evidence="4" key="1">
    <citation type="submission" date="2023-06" db="EMBL/GenBank/DDBJ databases">
        <title>Cytophagales bacterium Strain LB-30, isolated from soil.</title>
        <authorList>
            <person name="Liu B."/>
        </authorList>
    </citation>
    <scope>NUCLEOTIDE SEQUENCE</scope>
    <source>
        <strain evidence="4">LB-30</strain>
    </source>
</reference>
<evidence type="ECO:0000313" key="4">
    <source>
        <dbReference type="EMBL" id="MDN4164413.1"/>
    </source>
</evidence>
<accession>A0ABT8F1U4</accession>
<dbReference type="InterPro" id="IPR036737">
    <property type="entry name" value="OmpA-like_sf"/>
</dbReference>
<dbReference type="SMART" id="SM00028">
    <property type="entry name" value="TPR"/>
    <property type="match status" value="3"/>
</dbReference>
<dbReference type="NCBIfam" id="NF047558">
    <property type="entry name" value="TPR_END_plus"/>
    <property type="match status" value="1"/>
</dbReference>
<keyword evidence="1" id="KW-0677">Repeat</keyword>
<evidence type="ECO:0000256" key="1">
    <source>
        <dbReference type="ARBA" id="ARBA00022737"/>
    </source>
</evidence>
<dbReference type="InterPro" id="IPR050498">
    <property type="entry name" value="Ycf3"/>
</dbReference>
<keyword evidence="5" id="KW-1185">Reference proteome</keyword>
<dbReference type="PANTHER" id="PTHR44858">
    <property type="entry name" value="TETRATRICOPEPTIDE REPEAT PROTEIN 6"/>
    <property type="match status" value="1"/>
</dbReference>
<evidence type="ECO:0000313" key="5">
    <source>
        <dbReference type="Proteomes" id="UP001168552"/>
    </source>
</evidence>
<dbReference type="PROSITE" id="PS51257">
    <property type="entry name" value="PROKAR_LIPOPROTEIN"/>
    <property type="match status" value="1"/>
</dbReference>